<evidence type="ECO:0000256" key="2">
    <source>
        <dbReference type="SAM" id="Phobius"/>
    </source>
</evidence>
<keyword evidence="2" id="KW-0472">Membrane</keyword>
<dbReference type="AlphaFoldDB" id="A0AA36H465"/>
<keyword evidence="2" id="KW-0812">Transmembrane</keyword>
<organism evidence="3 4">
    <name type="scientific">Cylicocyclus nassatus</name>
    <name type="common">Nematode worm</name>
    <dbReference type="NCBI Taxonomy" id="53992"/>
    <lineage>
        <taxon>Eukaryota</taxon>
        <taxon>Metazoa</taxon>
        <taxon>Ecdysozoa</taxon>
        <taxon>Nematoda</taxon>
        <taxon>Chromadorea</taxon>
        <taxon>Rhabditida</taxon>
        <taxon>Rhabditina</taxon>
        <taxon>Rhabditomorpha</taxon>
        <taxon>Strongyloidea</taxon>
        <taxon>Strongylidae</taxon>
        <taxon>Cylicocyclus</taxon>
    </lineage>
</organism>
<feature type="compositionally biased region" description="Low complexity" evidence="1">
    <location>
        <begin position="120"/>
        <end position="136"/>
    </location>
</feature>
<feature type="transmembrane region" description="Helical" evidence="2">
    <location>
        <begin position="28"/>
        <end position="52"/>
    </location>
</feature>
<accession>A0AA36H465</accession>
<feature type="region of interest" description="Disordered" evidence="1">
    <location>
        <begin position="117"/>
        <end position="183"/>
    </location>
</feature>
<evidence type="ECO:0000313" key="3">
    <source>
        <dbReference type="EMBL" id="CAJ0603647.1"/>
    </source>
</evidence>
<evidence type="ECO:0000256" key="1">
    <source>
        <dbReference type="SAM" id="MobiDB-lite"/>
    </source>
</evidence>
<reference evidence="3" key="1">
    <citation type="submission" date="2023-07" db="EMBL/GenBank/DDBJ databases">
        <authorList>
            <consortium name="CYATHOMIX"/>
        </authorList>
    </citation>
    <scope>NUCLEOTIDE SEQUENCE</scope>
    <source>
        <strain evidence="3">N/A</strain>
    </source>
</reference>
<protein>
    <submittedName>
        <fullName evidence="3">Uncharacterized protein</fullName>
    </submittedName>
</protein>
<keyword evidence="2" id="KW-1133">Transmembrane helix</keyword>
<evidence type="ECO:0000313" key="4">
    <source>
        <dbReference type="Proteomes" id="UP001176961"/>
    </source>
</evidence>
<sequence length="183" mass="19989">MGRFSNWHRLYEMPYDSDTAHAGIPNGALTILVIAAVAIVSVVITLFCMLVNNRRARRTQQRVQRLNLTGARDSLSSVSVGSLPSIPAFPRMTELPMYITPSQYDPKFDAPPTYEEAVRSAPTSPVSAPVSPISPTDVSIMIPPQEPQPTQQTRRQSLANSDAPASIDVRVEMADIPMTSSSH</sequence>
<name>A0AA36H465_CYLNA</name>
<keyword evidence="4" id="KW-1185">Reference proteome</keyword>
<comment type="caution">
    <text evidence="3">The sequence shown here is derived from an EMBL/GenBank/DDBJ whole genome shotgun (WGS) entry which is preliminary data.</text>
</comment>
<proteinExistence type="predicted"/>
<dbReference type="EMBL" id="CATQJL010000305">
    <property type="protein sequence ID" value="CAJ0603647.1"/>
    <property type="molecule type" value="Genomic_DNA"/>
</dbReference>
<dbReference type="Proteomes" id="UP001176961">
    <property type="component" value="Unassembled WGS sequence"/>
</dbReference>
<gene>
    <name evidence="3" type="ORF">CYNAS_LOCUS15630</name>
</gene>